<dbReference type="GO" id="GO:0019878">
    <property type="term" value="P:lysine biosynthetic process via aminoadipic acid"/>
    <property type="evidence" value="ECO:0007669"/>
    <property type="project" value="TreeGrafter"/>
</dbReference>
<dbReference type="Pfam" id="PF16653">
    <property type="entry name" value="Sacchrp_dh_C"/>
    <property type="match status" value="1"/>
</dbReference>
<dbReference type="Gene3D" id="1.10.1870.10">
    <property type="entry name" value="Domain 3, Saccharopine reductase"/>
    <property type="match status" value="1"/>
</dbReference>
<evidence type="ECO:0000313" key="7">
    <source>
        <dbReference type="Proteomes" id="UP000248817"/>
    </source>
</evidence>
<dbReference type="InterPro" id="IPR051168">
    <property type="entry name" value="AASS"/>
</dbReference>
<dbReference type="PANTHER" id="PTHR11133">
    <property type="entry name" value="SACCHAROPINE DEHYDROGENASE"/>
    <property type="match status" value="1"/>
</dbReference>
<dbReference type="FunFam" id="3.40.50.720:FF:000072">
    <property type="entry name" value="Saccharopine dehydrogenase [NADP(+), L-glutamate-forming]"/>
    <property type="match status" value="1"/>
</dbReference>
<keyword evidence="3" id="KW-0457">Lysine biosynthesis</keyword>
<evidence type="ECO:0008006" key="8">
    <source>
        <dbReference type="Google" id="ProtNLM"/>
    </source>
</evidence>
<name>A0A2V5HW78_9EURO</name>
<dbReference type="Pfam" id="PF00378">
    <property type="entry name" value="ECH_1"/>
    <property type="match status" value="1"/>
</dbReference>
<dbReference type="Gene3D" id="3.40.50.720">
    <property type="entry name" value="NAD(P)-binding Rossmann-like Domain"/>
    <property type="match status" value="1"/>
</dbReference>
<evidence type="ECO:0000259" key="4">
    <source>
        <dbReference type="Pfam" id="PF03435"/>
    </source>
</evidence>
<sequence length="755" mass="82234">MSSATGKKALLLGAGFVCEPAVQALSDAGVHVTVACRTLSAAQSLAGNYSNTTAIALDVANEPAKLDAAVSQADIIISLIPYIHHATVVKAAIAHSKPVVTTSFISPALRELDAPARAAGVTVLNEIGLDPGIDHLYAVKTIDEVHGAGGKIRAFTSWCGALPAPENSDNALGYKFSWSPRGGLLALLNSAQWYRDGQITSVEGTDLMAAATTQRLFPGFNLVGYPNRDSAGLRESYAIPEAHTVFRGTLRYAGFPEAIRALVGLGYFSQEKIPALAADSSGRLTWAQLTAQLLGLAASASADELQDAVVRKCSVVLAEKEEKEEIERVLSSLRWLGLFDENRLVDGRDTPLDTLCAVLERQMAYQPGERDMIVLQHLFDIENADGSRERRTSTLVEYGEPVGPGSRSAMAKLVGLPCAVGVLAVLEGRIQEKGMVAPWTNARIAEMLREELKARFQIELKENIYPRATAFAQFVTMSTPNPTPLLFTIPITSTNGTFTCTNPSPAEQDRNIYILTFTSLHDNRLTPTFIDAFLLALDIIEHRYPKGVVITTSGIPKFYSNGLDLELAQSTEGFVEKWLWKLFRRLLTYPMPTLALLNGHAFAGGLMLAMYHDYRIQNPSKGFLCINELEFGVPLQSPMMSVFREKLSAAAFRDLVLEARRFGGPASSKEAGLVDAYGGLAEAVQFVRDRRLPTKAATGIYGMMKEEMWRQSLGILDAHAEMVAWRDRVEERKAAEEGAARGRVEAWEEGVKAKL</sequence>
<dbReference type="GO" id="GO:0005737">
    <property type="term" value="C:cytoplasm"/>
    <property type="evidence" value="ECO:0007669"/>
    <property type="project" value="TreeGrafter"/>
</dbReference>
<dbReference type="Gene3D" id="3.90.226.10">
    <property type="entry name" value="2-enoyl-CoA Hydratase, Chain A, domain 1"/>
    <property type="match status" value="1"/>
</dbReference>
<dbReference type="Proteomes" id="UP000248817">
    <property type="component" value="Unassembled WGS sequence"/>
</dbReference>
<dbReference type="InterPro" id="IPR029045">
    <property type="entry name" value="ClpP/crotonase-like_dom_sf"/>
</dbReference>
<keyword evidence="7" id="KW-1185">Reference proteome</keyword>
<keyword evidence="3" id="KW-0028">Amino-acid biosynthesis</keyword>
<organism evidence="6 7">
    <name type="scientific">Aspergillus indologenus CBS 114.80</name>
    <dbReference type="NCBI Taxonomy" id="1450541"/>
    <lineage>
        <taxon>Eukaryota</taxon>
        <taxon>Fungi</taxon>
        <taxon>Dikarya</taxon>
        <taxon>Ascomycota</taxon>
        <taxon>Pezizomycotina</taxon>
        <taxon>Eurotiomycetes</taxon>
        <taxon>Eurotiomycetidae</taxon>
        <taxon>Eurotiales</taxon>
        <taxon>Aspergillaceae</taxon>
        <taxon>Aspergillus</taxon>
        <taxon>Aspergillus subgen. Circumdati</taxon>
    </lineage>
</organism>
<dbReference type="InterPro" id="IPR036291">
    <property type="entry name" value="NAD(P)-bd_dom_sf"/>
</dbReference>
<protein>
    <recommendedName>
        <fullName evidence="8">NAD(P)-binding protein</fullName>
    </recommendedName>
</protein>
<proteinExistence type="predicted"/>
<keyword evidence="2" id="KW-0560">Oxidoreductase</keyword>
<dbReference type="PANTHER" id="PTHR11133:SF22">
    <property type="entry name" value="ALPHA-AMINOADIPIC SEMIALDEHYDE SYNTHASE, MITOCHONDRIAL"/>
    <property type="match status" value="1"/>
</dbReference>
<gene>
    <name evidence="6" type="ORF">BP00DRAFT_417875</name>
</gene>
<dbReference type="EMBL" id="KZ825543">
    <property type="protein sequence ID" value="PYI28729.1"/>
    <property type="molecule type" value="Genomic_DNA"/>
</dbReference>
<keyword evidence="1" id="KW-0521">NADP</keyword>
<dbReference type="CDD" id="cd06558">
    <property type="entry name" value="crotonase-like"/>
    <property type="match status" value="1"/>
</dbReference>
<reference evidence="6 7" key="1">
    <citation type="submission" date="2018-02" db="EMBL/GenBank/DDBJ databases">
        <title>The genomes of Aspergillus section Nigri reveals drivers in fungal speciation.</title>
        <authorList>
            <consortium name="DOE Joint Genome Institute"/>
            <person name="Vesth T.C."/>
            <person name="Nybo J."/>
            <person name="Theobald S."/>
            <person name="Brandl J."/>
            <person name="Frisvad J.C."/>
            <person name="Nielsen K.F."/>
            <person name="Lyhne E.K."/>
            <person name="Kogle M.E."/>
            <person name="Kuo A."/>
            <person name="Riley R."/>
            <person name="Clum A."/>
            <person name="Nolan M."/>
            <person name="Lipzen A."/>
            <person name="Salamov A."/>
            <person name="Henrissat B."/>
            <person name="Wiebenga A."/>
            <person name="De vries R.P."/>
            <person name="Grigoriev I.V."/>
            <person name="Mortensen U.H."/>
            <person name="Andersen M.R."/>
            <person name="Baker S.E."/>
        </authorList>
    </citation>
    <scope>NUCLEOTIDE SEQUENCE [LARGE SCALE GENOMIC DNA]</scope>
    <source>
        <strain evidence="6 7">CBS 114.80</strain>
    </source>
</reference>
<dbReference type="InterPro" id="IPR001753">
    <property type="entry name" value="Enoyl-CoA_hydra/iso"/>
</dbReference>
<evidence type="ECO:0000259" key="5">
    <source>
        <dbReference type="Pfam" id="PF16653"/>
    </source>
</evidence>
<dbReference type="SUPFAM" id="SSF55347">
    <property type="entry name" value="Glyceraldehyde-3-phosphate dehydrogenase-like, C-terminal domain"/>
    <property type="match status" value="1"/>
</dbReference>
<dbReference type="InterPro" id="IPR032095">
    <property type="entry name" value="Sacchrp_dh-like_C"/>
</dbReference>
<dbReference type="Pfam" id="PF03435">
    <property type="entry name" value="Sacchrp_dh_NADP"/>
    <property type="match status" value="1"/>
</dbReference>
<feature type="domain" description="Saccharopine dehydrogenase-like C-terminal" evidence="5">
    <location>
        <begin position="128"/>
        <end position="455"/>
    </location>
</feature>
<dbReference type="InterPro" id="IPR005097">
    <property type="entry name" value="Sacchrp_dh_NADP-bd"/>
</dbReference>
<feature type="domain" description="Saccharopine dehydrogenase NADP binding" evidence="4">
    <location>
        <begin position="10"/>
        <end position="124"/>
    </location>
</feature>
<evidence type="ECO:0000256" key="2">
    <source>
        <dbReference type="ARBA" id="ARBA00023002"/>
    </source>
</evidence>
<dbReference type="AlphaFoldDB" id="A0A2V5HW78"/>
<evidence type="ECO:0000256" key="3">
    <source>
        <dbReference type="ARBA" id="ARBA00023154"/>
    </source>
</evidence>
<dbReference type="GO" id="GO:0004753">
    <property type="term" value="F:saccharopine dehydrogenase activity"/>
    <property type="evidence" value="ECO:0007669"/>
    <property type="project" value="TreeGrafter"/>
</dbReference>
<dbReference type="SUPFAM" id="SSF52096">
    <property type="entry name" value="ClpP/crotonase"/>
    <property type="match status" value="1"/>
</dbReference>
<evidence type="ECO:0000256" key="1">
    <source>
        <dbReference type="ARBA" id="ARBA00022857"/>
    </source>
</evidence>
<accession>A0A2V5HW78</accession>
<evidence type="ECO:0000313" key="6">
    <source>
        <dbReference type="EMBL" id="PYI28729.1"/>
    </source>
</evidence>
<dbReference type="FunFam" id="3.30.360.10:FF:000008">
    <property type="entry name" value="Alpha-aminoadipic semialdehyde synthase, mitochondrial"/>
    <property type="match status" value="1"/>
</dbReference>
<dbReference type="Gene3D" id="3.30.360.10">
    <property type="entry name" value="Dihydrodipicolinate Reductase, domain 2"/>
    <property type="match status" value="1"/>
</dbReference>
<dbReference type="SUPFAM" id="SSF51735">
    <property type="entry name" value="NAD(P)-binding Rossmann-fold domains"/>
    <property type="match status" value="1"/>
</dbReference>